<dbReference type="Pfam" id="PF00652">
    <property type="entry name" value="Ricin_B_lectin"/>
    <property type="match status" value="1"/>
</dbReference>
<feature type="chain" id="PRO_5045712531" description="Ricin B lectin domain-containing protein" evidence="1">
    <location>
        <begin position="31"/>
        <end position="482"/>
    </location>
</feature>
<dbReference type="InterPro" id="IPR000772">
    <property type="entry name" value="Ricin_B_lectin"/>
</dbReference>
<dbReference type="InterPro" id="IPR032075">
    <property type="entry name" value="PI-PLC-C1"/>
</dbReference>
<keyword evidence="1" id="KW-0732">Signal</keyword>
<evidence type="ECO:0000313" key="3">
    <source>
        <dbReference type="EMBL" id="GAA4787925.1"/>
    </source>
</evidence>
<evidence type="ECO:0000259" key="2">
    <source>
        <dbReference type="SMART" id="SM00458"/>
    </source>
</evidence>
<comment type="caution">
    <text evidence="3">The sequence shown here is derived from an EMBL/GenBank/DDBJ whole genome shotgun (WGS) entry which is preliminary data.</text>
</comment>
<protein>
    <recommendedName>
        <fullName evidence="2">Ricin B lectin domain-containing protein</fullName>
    </recommendedName>
</protein>
<dbReference type="Gene3D" id="2.80.10.50">
    <property type="match status" value="1"/>
</dbReference>
<dbReference type="InterPro" id="IPR035992">
    <property type="entry name" value="Ricin_B-like_lectins"/>
</dbReference>
<feature type="signal peptide" evidence="1">
    <location>
        <begin position="1"/>
        <end position="30"/>
    </location>
</feature>
<gene>
    <name evidence="3" type="ORF">GCM10023307_11310</name>
</gene>
<sequence>MHARKDRKRRFGAALALFGALVACATPVFAQTGLRMDQLYMLQPHNSYEHSIQLTNWLNAGYRTLELDVQDQDAWWTNPRGPYVAHDGGPTNSNCRGTADRLADCLDDIIAWQNAHPGELPIVVFVDMKTRWDNALSAWDVSKIDALDSFVSSYLGARQYRYSDLRNAIAGAPGATAREKLRAVGWPAADGLRGRIIVGFTGGRIAAVNQGMADMIALRGAATRAFLCPDVDAPDPGEISGTVDGMSAAASGQMLCANVQAGDHYQIVANRSAEYRQLMHLWGAAGDFNSTGFEAVYIAMAHGVTAVGMDVTQSLSDPGVFLPSWTSTIPLVGVRRGLPGYFTLKPMSASGTRCVGTRNNGFSDGSQLDQELCTGGSDQQFVYTAEGQLRPRGNNTRCMDISGGSAGSGKAMHLWDCDGGDSEKWFLTPDGRLRSRHNTAYCATVPGGSLSTGLQLRTELCGTSLSQRFELMPVPDWAQTSF</sequence>
<dbReference type="PROSITE" id="PS50231">
    <property type="entry name" value="RICIN_B_LECTIN"/>
    <property type="match status" value="1"/>
</dbReference>
<organism evidence="3 4">
    <name type="scientific">Lysobacter hankyongensis</name>
    <dbReference type="NCBI Taxonomy" id="1176535"/>
    <lineage>
        <taxon>Bacteria</taxon>
        <taxon>Pseudomonadati</taxon>
        <taxon>Pseudomonadota</taxon>
        <taxon>Gammaproteobacteria</taxon>
        <taxon>Lysobacterales</taxon>
        <taxon>Lysobacteraceae</taxon>
        <taxon>Lysobacter</taxon>
    </lineage>
</organism>
<name>A0ABP9AY45_9GAMM</name>
<dbReference type="CDD" id="cd00161">
    <property type="entry name" value="beta-trefoil_Ricin-like"/>
    <property type="match status" value="1"/>
</dbReference>
<dbReference type="Pfam" id="PF16670">
    <property type="entry name" value="PI-PLC-C1"/>
    <property type="match status" value="1"/>
</dbReference>
<dbReference type="InterPro" id="IPR017946">
    <property type="entry name" value="PLC-like_Pdiesterase_TIM-brl"/>
</dbReference>
<reference evidence="4" key="1">
    <citation type="journal article" date="2019" name="Int. J. Syst. Evol. Microbiol.">
        <title>The Global Catalogue of Microorganisms (GCM) 10K type strain sequencing project: providing services to taxonomists for standard genome sequencing and annotation.</title>
        <authorList>
            <consortium name="The Broad Institute Genomics Platform"/>
            <consortium name="The Broad Institute Genome Sequencing Center for Infectious Disease"/>
            <person name="Wu L."/>
            <person name="Ma J."/>
        </authorList>
    </citation>
    <scope>NUCLEOTIDE SEQUENCE [LARGE SCALE GENOMIC DNA]</scope>
    <source>
        <strain evidence="4">JCM 18204</strain>
    </source>
</reference>
<dbReference type="SMART" id="SM00458">
    <property type="entry name" value="RICIN"/>
    <property type="match status" value="1"/>
</dbReference>
<feature type="domain" description="Ricin B lectin" evidence="2">
    <location>
        <begin position="341"/>
        <end position="470"/>
    </location>
</feature>
<dbReference type="PROSITE" id="PS51257">
    <property type="entry name" value="PROKAR_LIPOPROTEIN"/>
    <property type="match status" value="1"/>
</dbReference>
<dbReference type="Gene3D" id="3.20.20.190">
    <property type="entry name" value="Phosphatidylinositol (PI) phosphodiesterase"/>
    <property type="match status" value="1"/>
</dbReference>
<dbReference type="EMBL" id="BAABJE010000002">
    <property type="protein sequence ID" value="GAA4787925.1"/>
    <property type="molecule type" value="Genomic_DNA"/>
</dbReference>
<dbReference type="Proteomes" id="UP001499959">
    <property type="component" value="Unassembled WGS sequence"/>
</dbReference>
<accession>A0ABP9AY45</accession>
<keyword evidence="4" id="KW-1185">Reference proteome</keyword>
<evidence type="ECO:0000256" key="1">
    <source>
        <dbReference type="SAM" id="SignalP"/>
    </source>
</evidence>
<dbReference type="SUPFAM" id="SSF51695">
    <property type="entry name" value="PLC-like phosphodiesterases"/>
    <property type="match status" value="1"/>
</dbReference>
<dbReference type="SUPFAM" id="SSF50370">
    <property type="entry name" value="Ricin B-like lectins"/>
    <property type="match status" value="1"/>
</dbReference>
<proteinExistence type="predicted"/>
<dbReference type="RefSeq" id="WP_345302328.1">
    <property type="nucleotide sequence ID" value="NZ_BAABJE010000002.1"/>
</dbReference>
<evidence type="ECO:0000313" key="4">
    <source>
        <dbReference type="Proteomes" id="UP001499959"/>
    </source>
</evidence>